<reference evidence="1 2" key="1">
    <citation type="submission" date="2014-03" db="EMBL/GenBank/DDBJ databases">
        <title>The draft genome sequence of Marivita geojedonensis KCTC 23882.</title>
        <authorList>
            <person name="Lai Q."/>
            <person name="Shao Z."/>
        </authorList>
    </citation>
    <scope>NUCLEOTIDE SEQUENCE [LARGE SCALE GENOMIC DNA]</scope>
    <source>
        <strain evidence="1 2">DPG-138</strain>
    </source>
</reference>
<accession>A0A1X4NR64</accession>
<comment type="caution">
    <text evidence="1">The sequence shown here is derived from an EMBL/GenBank/DDBJ whole genome shotgun (WGS) entry which is preliminary data.</text>
</comment>
<keyword evidence="2" id="KW-1185">Reference proteome</keyword>
<evidence type="ECO:0000313" key="1">
    <source>
        <dbReference type="EMBL" id="OSQ53464.1"/>
    </source>
</evidence>
<sequence length="68" mass="8028">MDTRRDRVKLQDQFDQSMNFYSVATEAWLSFLEDRLRNWPLQAVDSFALSKPRCGKKRHLQASEPLAQ</sequence>
<dbReference type="Proteomes" id="UP000193926">
    <property type="component" value="Unassembled WGS sequence"/>
</dbReference>
<evidence type="ECO:0000313" key="2">
    <source>
        <dbReference type="Proteomes" id="UP000193926"/>
    </source>
</evidence>
<protein>
    <submittedName>
        <fullName evidence="1">Uncharacterized protein</fullName>
    </submittedName>
</protein>
<name>A0A1X4NR64_9RHOB</name>
<dbReference type="EMBL" id="JFKC01000001">
    <property type="protein sequence ID" value="OSQ53464.1"/>
    <property type="molecule type" value="Genomic_DNA"/>
</dbReference>
<organism evidence="1 2">
    <name type="scientific">Marivita geojedonensis</name>
    <dbReference type="NCBI Taxonomy" id="1123756"/>
    <lineage>
        <taxon>Bacteria</taxon>
        <taxon>Pseudomonadati</taxon>
        <taxon>Pseudomonadota</taxon>
        <taxon>Alphaproteobacteria</taxon>
        <taxon>Rhodobacterales</taxon>
        <taxon>Roseobacteraceae</taxon>
        <taxon>Marivita</taxon>
    </lineage>
</organism>
<gene>
    <name evidence="1" type="ORF">MGEO_02705</name>
</gene>
<proteinExistence type="predicted"/>
<dbReference type="AlphaFoldDB" id="A0A1X4NR64"/>